<dbReference type="AlphaFoldDB" id="A0A8J5G018"/>
<protein>
    <submittedName>
        <fullName evidence="2">Uncharacterized protein</fullName>
    </submittedName>
</protein>
<sequence length="113" mass="12851">MMSKRRQLAKKYGILNGLRQNRNDVKSLYNVSFPYFSKLEMVYGKDRATSLIAKDPMIAAQNIIDVDVELTILDDNSLVEKGVKVDLMSNQQPFVTSRSSHSKEKKKSPTNKV</sequence>
<dbReference type="PANTHER" id="PTHR46250:SF15">
    <property type="entry name" value="OS01G0523800 PROTEIN"/>
    <property type="match status" value="1"/>
</dbReference>
<evidence type="ECO:0000313" key="3">
    <source>
        <dbReference type="Proteomes" id="UP000734854"/>
    </source>
</evidence>
<name>A0A8J5G018_ZINOF</name>
<dbReference type="Proteomes" id="UP000734854">
    <property type="component" value="Unassembled WGS sequence"/>
</dbReference>
<reference evidence="2 3" key="1">
    <citation type="submission" date="2020-08" db="EMBL/GenBank/DDBJ databases">
        <title>Plant Genome Project.</title>
        <authorList>
            <person name="Zhang R.-G."/>
        </authorList>
    </citation>
    <scope>NUCLEOTIDE SEQUENCE [LARGE SCALE GENOMIC DNA]</scope>
    <source>
        <tissue evidence="2">Rhizome</tissue>
    </source>
</reference>
<proteinExistence type="predicted"/>
<dbReference type="PANTHER" id="PTHR46250">
    <property type="entry name" value="MYB/SANT-LIKE DNA-BINDING DOMAIN PROTEIN-RELATED"/>
    <property type="match status" value="1"/>
</dbReference>
<evidence type="ECO:0000256" key="1">
    <source>
        <dbReference type="SAM" id="MobiDB-lite"/>
    </source>
</evidence>
<gene>
    <name evidence="2" type="ORF">ZIOFF_043845</name>
</gene>
<accession>A0A8J5G018</accession>
<keyword evidence="3" id="KW-1185">Reference proteome</keyword>
<dbReference type="EMBL" id="JACMSC010000012">
    <property type="protein sequence ID" value="KAG6495997.1"/>
    <property type="molecule type" value="Genomic_DNA"/>
</dbReference>
<comment type="caution">
    <text evidence="2">The sequence shown here is derived from an EMBL/GenBank/DDBJ whole genome shotgun (WGS) entry which is preliminary data.</text>
</comment>
<feature type="region of interest" description="Disordered" evidence="1">
    <location>
        <begin position="93"/>
        <end position="113"/>
    </location>
</feature>
<evidence type="ECO:0000313" key="2">
    <source>
        <dbReference type="EMBL" id="KAG6495997.1"/>
    </source>
</evidence>
<feature type="compositionally biased region" description="Basic residues" evidence="1">
    <location>
        <begin position="103"/>
        <end position="113"/>
    </location>
</feature>
<organism evidence="2 3">
    <name type="scientific">Zingiber officinale</name>
    <name type="common">Ginger</name>
    <name type="synonym">Amomum zingiber</name>
    <dbReference type="NCBI Taxonomy" id="94328"/>
    <lineage>
        <taxon>Eukaryota</taxon>
        <taxon>Viridiplantae</taxon>
        <taxon>Streptophyta</taxon>
        <taxon>Embryophyta</taxon>
        <taxon>Tracheophyta</taxon>
        <taxon>Spermatophyta</taxon>
        <taxon>Magnoliopsida</taxon>
        <taxon>Liliopsida</taxon>
        <taxon>Zingiberales</taxon>
        <taxon>Zingiberaceae</taxon>
        <taxon>Zingiber</taxon>
    </lineage>
</organism>